<evidence type="ECO:0000313" key="3">
    <source>
        <dbReference type="Proteomes" id="UP000029391"/>
    </source>
</evidence>
<evidence type="ECO:0000313" key="2">
    <source>
        <dbReference type="EMBL" id="KFN50587.1"/>
    </source>
</evidence>
<keyword evidence="1" id="KW-0472">Membrane</keyword>
<organism evidence="2 3">
    <name type="scientific">Arenimonas composti TR7-09 = DSM 18010</name>
    <dbReference type="NCBI Taxonomy" id="1121013"/>
    <lineage>
        <taxon>Bacteria</taxon>
        <taxon>Pseudomonadati</taxon>
        <taxon>Pseudomonadota</taxon>
        <taxon>Gammaproteobacteria</taxon>
        <taxon>Lysobacterales</taxon>
        <taxon>Lysobacteraceae</taxon>
        <taxon>Arenimonas</taxon>
    </lineage>
</organism>
<comment type="caution">
    <text evidence="2">The sequence shown here is derived from an EMBL/GenBank/DDBJ whole genome shotgun (WGS) entry which is preliminary data.</text>
</comment>
<dbReference type="AlphaFoldDB" id="A0A091BGD6"/>
<protein>
    <submittedName>
        <fullName evidence="2">Uncharacterized protein</fullName>
    </submittedName>
</protein>
<proteinExistence type="predicted"/>
<keyword evidence="3" id="KW-1185">Reference proteome</keyword>
<keyword evidence="1" id="KW-0812">Transmembrane</keyword>
<dbReference type="EMBL" id="AWXU01000017">
    <property type="protein sequence ID" value="KFN50587.1"/>
    <property type="molecule type" value="Genomic_DNA"/>
</dbReference>
<dbReference type="Proteomes" id="UP000029391">
    <property type="component" value="Unassembled WGS sequence"/>
</dbReference>
<name>A0A091BGD6_9GAMM</name>
<reference evidence="2 3" key="1">
    <citation type="submission" date="2013-09" db="EMBL/GenBank/DDBJ databases">
        <title>Genome sequencing of Arenimonas composti.</title>
        <authorList>
            <person name="Chen F."/>
            <person name="Wang G."/>
        </authorList>
    </citation>
    <scope>NUCLEOTIDE SEQUENCE [LARGE SCALE GENOMIC DNA]</scope>
    <source>
        <strain evidence="2 3">TR7-09</strain>
    </source>
</reference>
<gene>
    <name evidence="2" type="ORF">P873_05350</name>
</gene>
<sequence length="175" mass="18845">MSLVPGMPRRPEERSAKRAFLVGSVLLLIVVPGVFLVIRDAALETDFCPACRTMVVLCCKPKDYYAPIFERRMDLQAGEEVVVSATPIYPGLHGVVLNIEAGPVPETSGLVCAIDGRELAPVSTDTRIFDSLGEGVNLATFDIERAHLGKPLICRFTADSSATGGVLRMAKKSDL</sequence>
<dbReference type="RefSeq" id="WP_026817491.1">
    <property type="nucleotide sequence ID" value="NZ_AUFF01000010.1"/>
</dbReference>
<accession>A0A091BGD6</accession>
<evidence type="ECO:0000256" key="1">
    <source>
        <dbReference type="SAM" id="Phobius"/>
    </source>
</evidence>
<keyword evidence="1" id="KW-1133">Transmembrane helix</keyword>
<feature type="transmembrane region" description="Helical" evidence="1">
    <location>
        <begin position="20"/>
        <end position="38"/>
    </location>
</feature>